<dbReference type="InterPro" id="IPR011663">
    <property type="entry name" value="UTRA"/>
</dbReference>
<proteinExistence type="predicted"/>
<reference evidence="2 3" key="1">
    <citation type="submission" date="2016-10" db="EMBL/GenBank/DDBJ databases">
        <authorList>
            <person name="Varghese N."/>
            <person name="Submissions S."/>
        </authorList>
    </citation>
    <scope>NUCLEOTIDE SEQUENCE [LARGE SCALE GENOMIC DNA]</scope>
    <source>
        <strain evidence="2 3">CIP 109853</strain>
    </source>
</reference>
<dbReference type="EMBL" id="FOFP01000001">
    <property type="protein sequence ID" value="SEP63254.1"/>
    <property type="molecule type" value="Genomic_DNA"/>
</dbReference>
<dbReference type="Gene3D" id="3.40.1410.10">
    <property type="entry name" value="Chorismate lyase-like"/>
    <property type="match status" value="1"/>
</dbReference>
<dbReference type="Proteomes" id="UP000198512">
    <property type="component" value="Unassembled WGS sequence"/>
</dbReference>
<evidence type="ECO:0000259" key="1">
    <source>
        <dbReference type="Pfam" id="PF07702"/>
    </source>
</evidence>
<dbReference type="PANTHER" id="PTHR44846">
    <property type="entry name" value="MANNOSYL-D-GLYCERATE TRANSPORT/METABOLISM SYSTEM REPRESSOR MNGR-RELATED"/>
    <property type="match status" value="1"/>
</dbReference>
<dbReference type="Pfam" id="PF07702">
    <property type="entry name" value="UTRA"/>
    <property type="match status" value="1"/>
</dbReference>
<protein>
    <submittedName>
        <fullName evidence="2">GntR family transcriptional regulator, phosphonate transport system regulatory protein</fullName>
    </submittedName>
</protein>
<evidence type="ECO:0000313" key="2">
    <source>
        <dbReference type="EMBL" id="SEP63254.1"/>
    </source>
</evidence>
<dbReference type="SUPFAM" id="SSF64288">
    <property type="entry name" value="Chorismate lyase-like"/>
    <property type="match status" value="1"/>
</dbReference>
<dbReference type="SUPFAM" id="SSF46785">
    <property type="entry name" value="Winged helix' DNA-binding domain"/>
    <property type="match status" value="1"/>
</dbReference>
<accession>A0ABY1B0I0</accession>
<dbReference type="InterPro" id="IPR050679">
    <property type="entry name" value="Bact_HTH_transcr_reg"/>
</dbReference>
<comment type="caution">
    <text evidence="2">The sequence shown here is derived from an EMBL/GenBank/DDBJ whole genome shotgun (WGS) entry which is preliminary data.</text>
</comment>
<organism evidence="2 3">
    <name type="scientific">Pseudomonas cuatrocienegasensis</name>
    <dbReference type="NCBI Taxonomy" id="543360"/>
    <lineage>
        <taxon>Bacteria</taxon>
        <taxon>Pseudomonadati</taxon>
        <taxon>Pseudomonadota</taxon>
        <taxon>Gammaproteobacteria</taxon>
        <taxon>Pseudomonadales</taxon>
        <taxon>Pseudomonadaceae</taxon>
        <taxon>Pseudomonas</taxon>
    </lineage>
</organism>
<gene>
    <name evidence="2" type="ORF">SAMN05216600_101154</name>
</gene>
<dbReference type="PANTHER" id="PTHR44846:SF16">
    <property type="entry name" value="TRANSCRIPTIONAL REGULATOR PHNF-RELATED"/>
    <property type="match status" value="1"/>
</dbReference>
<dbReference type="InterPro" id="IPR036390">
    <property type="entry name" value="WH_DNA-bd_sf"/>
</dbReference>
<dbReference type="InterPro" id="IPR028978">
    <property type="entry name" value="Chorismate_lyase_/UTRA_dom_sf"/>
</dbReference>
<feature type="domain" description="UbiC transcription regulator-associated" evidence="1">
    <location>
        <begin position="51"/>
        <end position="126"/>
    </location>
</feature>
<evidence type="ECO:0000313" key="3">
    <source>
        <dbReference type="Proteomes" id="UP000198512"/>
    </source>
</evidence>
<sequence>MPFLAMHLSRQPEPMYRELAAVLRDELQHLSPGDYLPGEVQLAARFAVNRHTLRLMEGQPVSLIRHAFSTEHAELLADYQGGSLRHYLSQLGLPLTRAFSLIGTRLPSRDEAARLLMPQHAPLLRVCCRFIHVSR</sequence>
<name>A0ABY1B0I0_9PSED</name>
<keyword evidence="3" id="KW-1185">Reference proteome</keyword>